<evidence type="ECO:0000313" key="2">
    <source>
        <dbReference type="Proteomes" id="UP001168098"/>
    </source>
</evidence>
<protein>
    <submittedName>
        <fullName evidence="1">Uncharacterized protein</fullName>
    </submittedName>
</protein>
<proteinExistence type="predicted"/>
<name>A0AA38YMB1_VITRO</name>
<reference evidence="1 2" key="1">
    <citation type="journal article" date="2023" name="BMC Biotechnol.">
        <title>Vitis rotundifolia cv Carlos genome sequencing.</title>
        <authorList>
            <person name="Huff M."/>
            <person name="Hulse-Kemp A."/>
            <person name="Scheffler B."/>
            <person name="Youngblood R."/>
            <person name="Simpson S."/>
            <person name="Babiker E."/>
            <person name="Staton M."/>
        </authorList>
    </citation>
    <scope>NUCLEOTIDE SEQUENCE [LARGE SCALE GENOMIC DNA]</scope>
    <source>
        <tissue evidence="1">Leaf</tissue>
    </source>
</reference>
<dbReference type="AlphaFoldDB" id="A0AA38YMB1"/>
<sequence length="355" mass="40891">MAPKRALAEASSNASEGKSLEVARMIETKGKILDVPKTSDNKQKTPEVRKKATFDRATFTTPELAQRFNLHFANQTVIPGRNIDFAKLSFFQFDKFFTRMDWLPIVSMKEFIYPRWPRVEGFKPAEAIQRLCGYQKSGRPTSHSLTMLSCILQHMISYIFILKGGHRDDVSFLEAFLVDNILIKRNINMGYIIFRHMKACSFSEDSVLPYSMFITKIVKYFNVNLRNETEGKKLKSFDTYDRVSLRHMHFEKEYENQDVEKRGSENANVIEILSNDGVRAMAVADHPSQIGRNEAEASDNLNAQISSIGTHLKEMVLANDRRLTSLEQRIDGFQEEFKVGMQVIRAQYDELMVFL</sequence>
<gene>
    <name evidence="1" type="ORF">PVL29_026395</name>
</gene>
<dbReference type="EMBL" id="JARBHA010000019">
    <property type="protein sequence ID" value="KAJ9673095.1"/>
    <property type="molecule type" value="Genomic_DNA"/>
</dbReference>
<dbReference type="Proteomes" id="UP001168098">
    <property type="component" value="Unassembled WGS sequence"/>
</dbReference>
<accession>A0AA38YMB1</accession>
<keyword evidence="2" id="KW-1185">Reference proteome</keyword>
<organism evidence="1 2">
    <name type="scientific">Vitis rotundifolia</name>
    <name type="common">Muscadine grape</name>
    <dbReference type="NCBI Taxonomy" id="103349"/>
    <lineage>
        <taxon>Eukaryota</taxon>
        <taxon>Viridiplantae</taxon>
        <taxon>Streptophyta</taxon>
        <taxon>Embryophyta</taxon>
        <taxon>Tracheophyta</taxon>
        <taxon>Spermatophyta</taxon>
        <taxon>Magnoliopsida</taxon>
        <taxon>eudicotyledons</taxon>
        <taxon>Gunneridae</taxon>
        <taxon>Pentapetalae</taxon>
        <taxon>rosids</taxon>
        <taxon>Vitales</taxon>
        <taxon>Vitaceae</taxon>
        <taxon>Viteae</taxon>
        <taxon>Vitis</taxon>
    </lineage>
</organism>
<comment type="caution">
    <text evidence="1">The sequence shown here is derived from an EMBL/GenBank/DDBJ whole genome shotgun (WGS) entry which is preliminary data.</text>
</comment>
<evidence type="ECO:0000313" key="1">
    <source>
        <dbReference type="EMBL" id="KAJ9673095.1"/>
    </source>
</evidence>